<accession>A0A1S1YX98</accession>
<dbReference type="Pfam" id="PF02545">
    <property type="entry name" value="Maf"/>
    <property type="match status" value="1"/>
</dbReference>
<dbReference type="EC" id="3.6.1.9" evidence="4"/>
<evidence type="ECO:0000313" key="6">
    <source>
        <dbReference type="Proteomes" id="UP000179797"/>
    </source>
</evidence>
<dbReference type="GO" id="GO:0036218">
    <property type="term" value="F:dTTP diphosphatase activity"/>
    <property type="evidence" value="ECO:0007669"/>
    <property type="project" value="RHEA"/>
</dbReference>
<dbReference type="HAMAP" id="MF_00528">
    <property type="entry name" value="Maf"/>
    <property type="match status" value="1"/>
</dbReference>
<dbReference type="SUPFAM" id="SSF52972">
    <property type="entry name" value="ITPase-like"/>
    <property type="match status" value="1"/>
</dbReference>
<dbReference type="PANTHER" id="PTHR43213">
    <property type="entry name" value="BIFUNCTIONAL DTTP/UTP PYROPHOSPHATASE/METHYLTRANSFERASE PROTEIN-RELATED"/>
    <property type="match status" value="1"/>
</dbReference>
<organism evidence="5 6">
    <name type="scientific">Flammeovirga pacifica</name>
    <dbReference type="NCBI Taxonomy" id="915059"/>
    <lineage>
        <taxon>Bacteria</taxon>
        <taxon>Pseudomonadati</taxon>
        <taxon>Bacteroidota</taxon>
        <taxon>Cytophagia</taxon>
        <taxon>Cytophagales</taxon>
        <taxon>Flammeovirgaceae</taxon>
        <taxon>Flammeovirga</taxon>
    </lineage>
</organism>
<dbReference type="RefSeq" id="WP_044222119.1">
    <property type="nucleotide sequence ID" value="NZ_JRYR02000001.1"/>
</dbReference>
<feature type="site" description="Important for substrate specificity" evidence="4">
    <location>
        <position position="17"/>
    </location>
</feature>
<dbReference type="OrthoDB" id="9807767at2"/>
<gene>
    <name evidence="5" type="ORF">NH26_04430</name>
</gene>
<keyword evidence="3 4" id="KW-0546">Nucleotide metabolism</keyword>
<comment type="subcellular location">
    <subcellularLocation>
        <location evidence="4">Cytoplasm</location>
    </subcellularLocation>
</comment>
<evidence type="ECO:0000256" key="4">
    <source>
        <dbReference type="HAMAP-Rule" id="MF_00528"/>
    </source>
</evidence>
<sequence>MIETKDYNIILASKSPRRAELLNGLDIEFSIEVREVDEKYPSNLSPEKVAEHIAHLKASAFDDIDNQTIVIFSDTVVVVNDLVLEKPKDKKEALEMLSALSNGISYVYTAVVIKKGDQTISFTDKAEVHFNEISHNEMEYYIDNKKPFDKAGAYGIQEWIGMAFIEKINGSYFTVMGLPTAKLYKTLKNIIEK</sequence>
<dbReference type="CDD" id="cd00555">
    <property type="entry name" value="Maf"/>
    <property type="match status" value="1"/>
</dbReference>
<feature type="active site" description="Proton acceptor" evidence="4">
    <location>
        <position position="74"/>
    </location>
</feature>
<dbReference type="Gene3D" id="3.90.950.10">
    <property type="match status" value="1"/>
</dbReference>
<proteinExistence type="inferred from homology"/>
<dbReference type="AlphaFoldDB" id="A0A1S1YX98"/>
<dbReference type="PANTHER" id="PTHR43213:SF5">
    <property type="entry name" value="BIFUNCTIONAL DTTP_UTP PYROPHOSPHATASE_METHYLTRANSFERASE PROTEIN-RELATED"/>
    <property type="match status" value="1"/>
</dbReference>
<dbReference type="EMBL" id="JRYR02000001">
    <property type="protein sequence ID" value="OHX65647.1"/>
    <property type="molecule type" value="Genomic_DNA"/>
</dbReference>
<evidence type="ECO:0000256" key="3">
    <source>
        <dbReference type="ARBA" id="ARBA00023080"/>
    </source>
</evidence>
<dbReference type="STRING" id="915059.NH26_04430"/>
<comment type="function">
    <text evidence="4">Nucleoside triphosphate pyrophosphatase that hydrolyzes dTTP and UTP. May have a dual role in cell division arrest and in preventing the incorporation of modified nucleotides into cellular nucleic acids.</text>
</comment>
<comment type="catalytic activity">
    <reaction evidence="4">
        <text>dTTP + H2O = dTMP + diphosphate + H(+)</text>
        <dbReference type="Rhea" id="RHEA:28534"/>
        <dbReference type="ChEBI" id="CHEBI:15377"/>
        <dbReference type="ChEBI" id="CHEBI:15378"/>
        <dbReference type="ChEBI" id="CHEBI:33019"/>
        <dbReference type="ChEBI" id="CHEBI:37568"/>
        <dbReference type="ChEBI" id="CHEBI:63528"/>
        <dbReference type="EC" id="3.6.1.9"/>
    </reaction>
</comment>
<protein>
    <recommendedName>
        <fullName evidence="4">dTTP/UTP pyrophosphatase</fullName>
        <shortName evidence="4">dTTPase/UTPase</shortName>
        <ecNumber evidence="4">3.6.1.9</ecNumber>
    </recommendedName>
    <alternativeName>
        <fullName evidence="4">Nucleoside triphosphate pyrophosphatase</fullName>
    </alternativeName>
    <alternativeName>
        <fullName evidence="4">Nucleotide pyrophosphatase</fullName>
        <shortName evidence="4">Nucleotide PPase</shortName>
    </alternativeName>
</protein>
<dbReference type="InterPro" id="IPR003697">
    <property type="entry name" value="Maf-like"/>
</dbReference>
<keyword evidence="2 4" id="KW-0378">Hydrolase</keyword>
<feature type="site" description="Important for substrate specificity" evidence="4">
    <location>
        <position position="157"/>
    </location>
</feature>
<dbReference type="GO" id="GO:0009117">
    <property type="term" value="P:nucleotide metabolic process"/>
    <property type="evidence" value="ECO:0007669"/>
    <property type="project" value="UniProtKB-KW"/>
</dbReference>
<name>A0A1S1YX98_FLAPC</name>
<dbReference type="PIRSF" id="PIRSF006305">
    <property type="entry name" value="Maf"/>
    <property type="match status" value="1"/>
</dbReference>
<comment type="caution">
    <text evidence="4">Lacks conserved residue(s) required for the propagation of feature annotation.</text>
</comment>
<dbReference type="NCBIfam" id="TIGR00172">
    <property type="entry name" value="maf"/>
    <property type="match status" value="1"/>
</dbReference>
<evidence type="ECO:0000256" key="1">
    <source>
        <dbReference type="ARBA" id="ARBA00001968"/>
    </source>
</evidence>
<comment type="cofactor">
    <cofactor evidence="1 4">
        <name>a divalent metal cation</name>
        <dbReference type="ChEBI" id="CHEBI:60240"/>
    </cofactor>
</comment>
<evidence type="ECO:0000256" key="2">
    <source>
        <dbReference type="ARBA" id="ARBA00022801"/>
    </source>
</evidence>
<dbReference type="GO" id="GO:0036221">
    <property type="term" value="F:UTP diphosphatase activity"/>
    <property type="evidence" value="ECO:0007669"/>
    <property type="project" value="RHEA"/>
</dbReference>
<comment type="catalytic activity">
    <reaction evidence="4">
        <text>UTP + H2O = UMP + diphosphate + H(+)</text>
        <dbReference type="Rhea" id="RHEA:29395"/>
        <dbReference type="ChEBI" id="CHEBI:15377"/>
        <dbReference type="ChEBI" id="CHEBI:15378"/>
        <dbReference type="ChEBI" id="CHEBI:33019"/>
        <dbReference type="ChEBI" id="CHEBI:46398"/>
        <dbReference type="ChEBI" id="CHEBI:57865"/>
        <dbReference type="EC" id="3.6.1.9"/>
    </reaction>
</comment>
<keyword evidence="6" id="KW-1185">Reference proteome</keyword>
<reference evidence="5 6" key="1">
    <citation type="journal article" date="2012" name="Int. J. Syst. Evol. Microbiol.">
        <title>Flammeovirga pacifica sp. nov., isolated from deep-sea sediment.</title>
        <authorList>
            <person name="Xu H."/>
            <person name="Fu Y."/>
            <person name="Yang N."/>
            <person name="Ding Z."/>
            <person name="Lai Q."/>
            <person name="Zeng R."/>
        </authorList>
    </citation>
    <scope>NUCLEOTIDE SEQUENCE [LARGE SCALE GENOMIC DNA]</scope>
    <source>
        <strain evidence="6">DSM 24597 / LMG 26175 / WPAGA1</strain>
    </source>
</reference>
<evidence type="ECO:0000313" key="5">
    <source>
        <dbReference type="EMBL" id="OHX65647.1"/>
    </source>
</evidence>
<dbReference type="GO" id="GO:0005737">
    <property type="term" value="C:cytoplasm"/>
    <property type="evidence" value="ECO:0007669"/>
    <property type="project" value="UniProtKB-SubCell"/>
</dbReference>
<keyword evidence="4" id="KW-0963">Cytoplasm</keyword>
<feature type="site" description="Important for substrate specificity" evidence="4">
    <location>
        <position position="75"/>
    </location>
</feature>
<dbReference type="InterPro" id="IPR029001">
    <property type="entry name" value="ITPase-like_fam"/>
</dbReference>
<comment type="similarity">
    <text evidence="4">Belongs to the Maf family. YhdE subfamily.</text>
</comment>
<dbReference type="Proteomes" id="UP000179797">
    <property type="component" value="Unassembled WGS sequence"/>
</dbReference>
<comment type="caution">
    <text evidence="5">The sequence shown here is derived from an EMBL/GenBank/DDBJ whole genome shotgun (WGS) entry which is preliminary data.</text>
</comment>